<dbReference type="PROSITE" id="PS51806">
    <property type="entry name" value="DOG1"/>
    <property type="match status" value="1"/>
</dbReference>
<dbReference type="GO" id="GO:0043565">
    <property type="term" value="F:sequence-specific DNA binding"/>
    <property type="evidence" value="ECO:0007669"/>
    <property type="project" value="InterPro"/>
</dbReference>
<accession>A0A8X8WPT1</accession>
<reference evidence="2" key="2">
    <citation type="submission" date="2020-08" db="EMBL/GenBank/DDBJ databases">
        <title>Plant Genome Project.</title>
        <authorList>
            <person name="Zhang R.-G."/>
        </authorList>
    </citation>
    <scope>NUCLEOTIDE SEQUENCE</scope>
    <source>
        <strain evidence="2">Huo1</strain>
        <tissue evidence="2">Leaf</tissue>
    </source>
</reference>
<evidence type="ECO:0000259" key="1">
    <source>
        <dbReference type="PROSITE" id="PS51806"/>
    </source>
</evidence>
<keyword evidence="3" id="KW-1185">Reference proteome</keyword>
<sequence>MSCWSIDIHPLQFPTQRLQFVLFSHGRKQQNKKDDDNLCTAPSHAHIPINSEHHPPLPSPMASTNHRPFRCSFHSWMAQQQQDLDELVAANSPATDKEDLARLRDKCVAHFGEYAERRAAMARQNPPCFLSPPWCSALQNAFISREYHVVPQHLTCLVLRSFTLFNFIAHIHPDSSVDGNIGERMGNLADLTARQLVLINALHCKTVKEEDKFSTRITSLQEEIADEPLATMAKQSVGEVERAMAMVAHEAAMAEVLLAADRLRMETLKEVMGILTPLQAVDLLIAGKKLHISMHCWGCKREEQTSTTTN</sequence>
<proteinExistence type="predicted"/>
<dbReference type="PANTHER" id="PTHR46354">
    <property type="entry name" value="DOG1 DOMAIN-CONTAINING PROTEIN"/>
    <property type="match status" value="1"/>
</dbReference>
<dbReference type="GO" id="GO:0006351">
    <property type="term" value="P:DNA-templated transcription"/>
    <property type="evidence" value="ECO:0007669"/>
    <property type="project" value="InterPro"/>
</dbReference>
<gene>
    <name evidence="2" type="ORF">SASPL_139304</name>
</gene>
<dbReference type="PANTHER" id="PTHR46354:SF7">
    <property type="entry name" value="PROTEIN DOG1-LIKE 1"/>
    <property type="match status" value="1"/>
</dbReference>
<evidence type="ECO:0000313" key="2">
    <source>
        <dbReference type="EMBL" id="KAG6397854.1"/>
    </source>
</evidence>
<dbReference type="InterPro" id="IPR051886">
    <property type="entry name" value="Seed_Dev/Stress_Resp_Reg"/>
</dbReference>
<organism evidence="2">
    <name type="scientific">Salvia splendens</name>
    <name type="common">Scarlet sage</name>
    <dbReference type="NCBI Taxonomy" id="180675"/>
    <lineage>
        <taxon>Eukaryota</taxon>
        <taxon>Viridiplantae</taxon>
        <taxon>Streptophyta</taxon>
        <taxon>Embryophyta</taxon>
        <taxon>Tracheophyta</taxon>
        <taxon>Spermatophyta</taxon>
        <taxon>Magnoliopsida</taxon>
        <taxon>eudicotyledons</taxon>
        <taxon>Gunneridae</taxon>
        <taxon>Pentapetalae</taxon>
        <taxon>asterids</taxon>
        <taxon>lamiids</taxon>
        <taxon>Lamiales</taxon>
        <taxon>Lamiaceae</taxon>
        <taxon>Nepetoideae</taxon>
        <taxon>Mentheae</taxon>
        <taxon>Salviinae</taxon>
        <taxon>Salvia</taxon>
        <taxon>Salvia subgen. Calosphace</taxon>
        <taxon>core Calosphace</taxon>
    </lineage>
</organism>
<evidence type="ECO:0000313" key="3">
    <source>
        <dbReference type="Proteomes" id="UP000298416"/>
    </source>
</evidence>
<dbReference type="InterPro" id="IPR025422">
    <property type="entry name" value="TGA_domain"/>
</dbReference>
<dbReference type="Proteomes" id="UP000298416">
    <property type="component" value="Unassembled WGS sequence"/>
</dbReference>
<feature type="domain" description="DOG1" evidence="1">
    <location>
        <begin position="66"/>
        <end position="304"/>
    </location>
</feature>
<reference evidence="2" key="1">
    <citation type="submission" date="2018-01" db="EMBL/GenBank/DDBJ databases">
        <authorList>
            <person name="Mao J.F."/>
        </authorList>
    </citation>
    <scope>NUCLEOTIDE SEQUENCE</scope>
    <source>
        <strain evidence="2">Huo1</strain>
        <tissue evidence="2">Leaf</tissue>
    </source>
</reference>
<dbReference type="EMBL" id="PNBA02000015">
    <property type="protein sequence ID" value="KAG6397854.1"/>
    <property type="molecule type" value="Genomic_DNA"/>
</dbReference>
<name>A0A8X8WPT1_SALSN</name>
<protein>
    <recommendedName>
        <fullName evidence="1">DOG1 domain-containing protein</fullName>
    </recommendedName>
</protein>
<dbReference type="AlphaFoldDB" id="A0A8X8WPT1"/>
<comment type="caution">
    <text evidence="2">The sequence shown here is derived from an EMBL/GenBank/DDBJ whole genome shotgun (WGS) entry which is preliminary data.</text>
</comment>
<dbReference type="Pfam" id="PF14144">
    <property type="entry name" value="DOG1"/>
    <property type="match status" value="1"/>
</dbReference>